<dbReference type="Pfam" id="PF19263">
    <property type="entry name" value="DUF5906"/>
    <property type="match status" value="1"/>
</dbReference>
<proteinExistence type="predicted"/>
<dbReference type="InterPro" id="IPR045455">
    <property type="entry name" value="NrS-1_pol-like_helicase"/>
</dbReference>
<sequence>MTPASLDTARTALSFLSPDDRDEWIRMGMALKAEFGEDARDLWLEWGANSDRFDAKAAAASWRSFKQGGKIGIGSLFAAAKDRGFQFDKPTEPVSAEQLAADAAARAERATKAEADRQARALAACKRAVSQWRMAAPRGESPYLARKQVAAEACRYEADGAIIIPMVRYDLQPPALVGKQLIKADGEKRFSGGMDRSGAACRLGDEPLDGDDIGIGEGYATCLTLRMATEHRLTVFVAFDAGGLAGAARVLRQLYPSSRLVFFADDDYLTGGKGLAKANAAAGEVGNASVVLPIFTAARRETKKDDTLPALTDFNDLHVAESLDIVRAQVQAGLAQAPAIAGTSLDSGEIPAHFDEAAPPTPPAEGDPAGVGIPTLEKLLDHFCLIYPTTDVWDTLRKQRLKKSGFTAWVGKELAASWEKDPKRRTIARESLPTLIGGRAVDGGGGGGKLGEMLDNLTLLRGTETVWDAIGQQVMSLGAVRADYTAELTSKWQEHSLRKTIEARNLVFDPTQQADPVSHVNIFLGWPLTPKSNADLLGPILALLESLCGAEDNVDDCVVWILRWLAYPLQHPGAKMQTALLMFGEKQGTGKSLFFQDVILPIFGEYGTVASQHQLDSSFTAWRSRKLFVLFEEVLSRDDKYSHNGTLKYMITGKSMSINQKNLPERDERNHMNSVFLSNEPQPIPIELEDRRFMVIEARKKQAQEFYDAVSASIDKGGIEAFYHFLLTFPLDGFNEHTKPPMTLAKERVIEFGLNGWMSFHRAWKDGYLAAPYCSCLSEDLYIMYRRWCDKSGEKPLTLCKFAGLIASREHKVKRNVAVGKKGKTTRMIFEIKNPDEKDSVEQQIERFRDLGDIRADGALQG</sequence>
<dbReference type="RefSeq" id="WP_229432354.1">
    <property type="nucleotide sequence ID" value="NZ_JAJHPV010000013.1"/>
</dbReference>
<reference evidence="4 5" key="1">
    <citation type="submission" date="2021-11" db="EMBL/GenBank/DDBJ databases">
        <authorList>
            <person name="Huq M.A."/>
        </authorList>
    </citation>
    <scope>NUCLEOTIDE SEQUENCE [LARGE SCALE GENOMIC DNA]</scope>
    <source>
        <strain evidence="4 5">MAHUQ-52</strain>
    </source>
</reference>
<evidence type="ECO:0000313" key="5">
    <source>
        <dbReference type="Proteomes" id="UP001198701"/>
    </source>
</evidence>
<evidence type="ECO:0000259" key="2">
    <source>
        <dbReference type="Pfam" id="PF08707"/>
    </source>
</evidence>
<dbReference type="Pfam" id="PF08707">
    <property type="entry name" value="PriCT_2"/>
    <property type="match status" value="1"/>
</dbReference>
<comment type="caution">
    <text evidence="4">The sequence shown here is derived from an EMBL/GenBank/DDBJ whole genome shotgun (WGS) entry which is preliminary data.</text>
</comment>
<evidence type="ECO:0000256" key="1">
    <source>
        <dbReference type="SAM" id="MobiDB-lite"/>
    </source>
</evidence>
<name>A0ABS8IUP7_9BURK</name>
<dbReference type="CDD" id="cd01029">
    <property type="entry name" value="TOPRIM_primases"/>
    <property type="match status" value="1"/>
</dbReference>
<evidence type="ECO:0000259" key="3">
    <source>
        <dbReference type="Pfam" id="PF19263"/>
    </source>
</evidence>
<dbReference type="Proteomes" id="UP001198701">
    <property type="component" value="Unassembled WGS sequence"/>
</dbReference>
<protein>
    <submittedName>
        <fullName evidence="4">PriCT-2 domain-containing protein</fullName>
    </submittedName>
</protein>
<organism evidence="4 5">
    <name type="scientific">Massilia agrisoli</name>
    <dbReference type="NCBI Taxonomy" id="2892444"/>
    <lineage>
        <taxon>Bacteria</taxon>
        <taxon>Pseudomonadati</taxon>
        <taxon>Pseudomonadota</taxon>
        <taxon>Betaproteobacteria</taxon>
        <taxon>Burkholderiales</taxon>
        <taxon>Oxalobacteraceae</taxon>
        <taxon>Telluria group</taxon>
        <taxon>Massilia</taxon>
    </lineage>
</organism>
<dbReference type="InterPro" id="IPR034154">
    <property type="entry name" value="TOPRIM_DnaG/twinkle"/>
</dbReference>
<feature type="domain" description="NrS-1 polymerase-like helicase" evidence="3">
    <location>
        <begin position="582"/>
        <end position="692"/>
    </location>
</feature>
<gene>
    <name evidence="4" type="ORF">LMJ30_10785</name>
</gene>
<keyword evidence="5" id="KW-1185">Reference proteome</keyword>
<dbReference type="InterPro" id="IPR014819">
    <property type="entry name" value="PriCT_2"/>
</dbReference>
<feature type="domain" description="Primase C-terminal 2" evidence="2">
    <location>
        <begin position="9"/>
        <end position="80"/>
    </location>
</feature>
<dbReference type="EMBL" id="JAJHPV010000013">
    <property type="protein sequence ID" value="MCC6071443.1"/>
    <property type="molecule type" value="Genomic_DNA"/>
</dbReference>
<evidence type="ECO:0000313" key="4">
    <source>
        <dbReference type="EMBL" id="MCC6071443.1"/>
    </source>
</evidence>
<accession>A0ABS8IUP7</accession>
<feature type="region of interest" description="Disordered" evidence="1">
    <location>
        <begin position="350"/>
        <end position="371"/>
    </location>
</feature>